<evidence type="ECO:0000313" key="2">
    <source>
        <dbReference type="EMBL" id="KIF83461.1"/>
    </source>
</evidence>
<evidence type="ECO:0000256" key="1">
    <source>
        <dbReference type="SAM" id="Phobius"/>
    </source>
</evidence>
<dbReference type="InterPro" id="IPR021313">
    <property type="entry name" value="DUF2909"/>
</dbReference>
<dbReference type="RefSeq" id="WP_040042134.1">
    <property type="nucleotide sequence ID" value="NZ_JWJG01000028.1"/>
</dbReference>
<sequence>MKILVALAFILILASLGSALFFLMKDKGKSNRTVKALAFRVGFSIALFLLILIANHLGWIQPTGIR</sequence>
<protein>
    <submittedName>
        <fullName evidence="2">Membrane protein</fullName>
    </submittedName>
</protein>
<dbReference type="AlphaFoldDB" id="A0A0C2BZK1"/>
<proteinExistence type="predicted"/>
<comment type="caution">
    <text evidence="2">The sequence shown here is derived from an EMBL/GenBank/DDBJ whole genome shotgun (WGS) entry which is preliminary data.</text>
</comment>
<feature type="transmembrane region" description="Helical" evidence="1">
    <location>
        <begin position="43"/>
        <end position="60"/>
    </location>
</feature>
<keyword evidence="1" id="KW-0812">Transmembrane</keyword>
<name>A0A0C2BZK1_9BURK</name>
<dbReference type="Pfam" id="PF11137">
    <property type="entry name" value="DUF2909"/>
    <property type="match status" value="1"/>
</dbReference>
<evidence type="ECO:0000313" key="3">
    <source>
        <dbReference type="Proteomes" id="UP000031572"/>
    </source>
</evidence>
<dbReference type="EMBL" id="JWJG01000028">
    <property type="protein sequence ID" value="KIF83461.1"/>
    <property type="molecule type" value="Genomic_DNA"/>
</dbReference>
<dbReference type="Proteomes" id="UP000031572">
    <property type="component" value="Unassembled WGS sequence"/>
</dbReference>
<keyword evidence="1" id="KW-1133">Transmembrane helix</keyword>
<dbReference type="NCBIfam" id="NF033233">
    <property type="entry name" value="twin_helix"/>
    <property type="match status" value="1"/>
</dbReference>
<organism evidence="2 3">
    <name type="scientific">Noviherbaspirillum autotrophicum</name>
    <dbReference type="NCBI Taxonomy" id="709839"/>
    <lineage>
        <taxon>Bacteria</taxon>
        <taxon>Pseudomonadati</taxon>
        <taxon>Pseudomonadota</taxon>
        <taxon>Betaproteobacteria</taxon>
        <taxon>Burkholderiales</taxon>
        <taxon>Oxalobacteraceae</taxon>
        <taxon>Noviherbaspirillum</taxon>
    </lineage>
</organism>
<reference evidence="2 3" key="1">
    <citation type="submission" date="2014-12" db="EMBL/GenBank/DDBJ databases">
        <title>Denitrispirillum autotrophicum gen. nov., sp. nov., Denitrifying, Facultatively Autotrophic Bacteria Isolated from Rice Paddy Soil.</title>
        <authorList>
            <person name="Ishii S."/>
            <person name="Ashida N."/>
            <person name="Ohno H."/>
            <person name="Otsuka S."/>
            <person name="Yokota A."/>
            <person name="Senoo K."/>
        </authorList>
    </citation>
    <scope>NUCLEOTIDE SEQUENCE [LARGE SCALE GENOMIC DNA]</scope>
    <source>
        <strain evidence="2 3">TSA66</strain>
    </source>
</reference>
<accession>A0A0C2BZK1</accession>
<keyword evidence="3" id="KW-1185">Reference proteome</keyword>
<gene>
    <name evidence="2" type="ORF">TSA66_03115</name>
</gene>
<dbReference type="STRING" id="709839.TSA66_03115"/>
<keyword evidence="1" id="KW-0472">Membrane</keyword>